<proteinExistence type="predicted"/>
<organism evidence="2 3">
    <name type="scientific">Tetranychus urticae</name>
    <name type="common">Two-spotted spider mite</name>
    <dbReference type="NCBI Taxonomy" id="32264"/>
    <lineage>
        <taxon>Eukaryota</taxon>
        <taxon>Metazoa</taxon>
        <taxon>Ecdysozoa</taxon>
        <taxon>Arthropoda</taxon>
        <taxon>Chelicerata</taxon>
        <taxon>Arachnida</taxon>
        <taxon>Acari</taxon>
        <taxon>Acariformes</taxon>
        <taxon>Trombidiformes</taxon>
        <taxon>Prostigmata</taxon>
        <taxon>Eleutherengona</taxon>
        <taxon>Raphignathae</taxon>
        <taxon>Tetranychoidea</taxon>
        <taxon>Tetranychidae</taxon>
        <taxon>Tetranychus</taxon>
    </lineage>
</organism>
<protein>
    <submittedName>
        <fullName evidence="2">Uncharacterized protein</fullName>
    </submittedName>
</protein>
<reference evidence="3" key="1">
    <citation type="submission" date="2011-08" db="EMBL/GenBank/DDBJ databases">
        <authorList>
            <person name="Rombauts S."/>
        </authorList>
    </citation>
    <scope>NUCLEOTIDE SEQUENCE</scope>
    <source>
        <strain evidence="3">London</strain>
    </source>
</reference>
<name>T1L003_TETUR</name>
<feature type="region of interest" description="Disordered" evidence="1">
    <location>
        <begin position="78"/>
        <end position="109"/>
    </location>
</feature>
<feature type="region of interest" description="Disordered" evidence="1">
    <location>
        <begin position="155"/>
        <end position="230"/>
    </location>
</feature>
<evidence type="ECO:0000256" key="1">
    <source>
        <dbReference type="SAM" id="MobiDB-lite"/>
    </source>
</evidence>
<dbReference type="HOGENOM" id="CLU_944362_0_0_1"/>
<reference evidence="2" key="2">
    <citation type="submission" date="2015-06" db="UniProtKB">
        <authorList>
            <consortium name="EnsemblMetazoa"/>
        </authorList>
    </citation>
    <scope>IDENTIFICATION</scope>
</reference>
<feature type="region of interest" description="Disordered" evidence="1">
    <location>
        <begin position="254"/>
        <end position="276"/>
    </location>
</feature>
<feature type="compositionally biased region" description="Low complexity" evidence="1">
    <location>
        <begin position="172"/>
        <end position="197"/>
    </location>
</feature>
<evidence type="ECO:0000313" key="2">
    <source>
        <dbReference type="EnsemblMetazoa" id="tetur29g00710.1"/>
    </source>
</evidence>
<dbReference type="EnsemblMetazoa" id="tetur29g00710.1">
    <property type="protein sequence ID" value="tetur29g00710.1"/>
    <property type="gene ID" value="tetur29g00710"/>
</dbReference>
<dbReference type="AlphaFoldDB" id="T1L003"/>
<dbReference type="Proteomes" id="UP000015104">
    <property type="component" value="Unassembled WGS sequence"/>
</dbReference>
<keyword evidence="3" id="KW-1185">Reference proteome</keyword>
<feature type="compositionally biased region" description="Polar residues" evidence="1">
    <location>
        <begin position="219"/>
        <end position="230"/>
    </location>
</feature>
<feature type="compositionally biased region" description="Low complexity" evidence="1">
    <location>
        <begin position="254"/>
        <end position="274"/>
    </location>
</feature>
<dbReference type="EMBL" id="CAEY01000760">
    <property type="status" value="NOT_ANNOTATED_CDS"/>
    <property type="molecule type" value="Genomic_DNA"/>
</dbReference>
<sequence>METLLINYERKENVGKCSTESTLIEPLIGVGSSTSVNLVSGIKINNNHIFNSKHQDQEKQHLSSNGINKLLRKSVSLPLEPCTDEPDSSLNQTANDDTDTHRNSVNNKSSITMLRDKGYLNMATFTRNTGNGLSEYRDCYSDSNTPVKTISPGQLFNNHDNGLLTCQPAKFSSPTETSPQQSSLPTETETPPTTSELFHSRFNGSSFSPSPPLTSTPSINNCNSQSSSTRSMVNDHLSVSYLADHDVDSGPKSLPTFSSTLSSPSSGTSSTSLTNKESLYSGSGSIDDGLLTHNGSIVWDRESDWILLFDEMLKLKGTNRQGSEDCICRRKYSDSLRIKDCYNESQVTSL</sequence>
<accession>T1L003</accession>
<evidence type="ECO:0000313" key="3">
    <source>
        <dbReference type="Proteomes" id="UP000015104"/>
    </source>
</evidence>